<dbReference type="Proteomes" id="UP000054630">
    <property type="component" value="Unassembled WGS sequence"/>
</dbReference>
<evidence type="ECO:0000256" key="1">
    <source>
        <dbReference type="SAM" id="MobiDB-lite"/>
    </source>
</evidence>
<evidence type="ECO:0000313" key="2">
    <source>
        <dbReference type="EMBL" id="KRX22957.1"/>
    </source>
</evidence>
<keyword evidence="3" id="KW-1185">Reference proteome</keyword>
<comment type="caution">
    <text evidence="2">The sequence shown here is derived from an EMBL/GenBank/DDBJ whole genome shotgun (WGS) entry which is preliminary data.</text>
</comment>
<dbReference type="EMBL" id="JYDL01000028">
    <property type="protein sequence ID" value="KRX22957.1"/>
    <property type="molecule type" value="Genomic_DNA"/>
</dbReference>
<gene>
    <name evidence="2" type="ORF">T07_575</name>
</gene>
<name>A0A0V0S864_9BILA</name>
<feature type="compositionally biased region" description="Polar residues" evidence="1">
    <location>
        <begin position="32"/>
        <end position="46"/>
    </location>
</feature>
<reference evidence="2 3" key="1">
    <citation type="submission" date="2015-01" db="EMBL/GenBank/DDBJ databases">
        <title>Evolution of Trichinella species and genotypes.</title>
        <authorList>
            <person name="Korhonen P.K."/>
            <person name="Edoardo P."/>
            <person name="Giuseppe L.R."/>
            <person name="Gasser R.B."/>
        </authorList>
    </citation>
    <scope>NUCLEOTIDE SEQUENCE [LARGE SCALE GENOMIC DNA]</scope>
    <source>
        <strain evidence="2">ISS37</strain>
    </source>
</reference>
<feature type="region of interest" description="Disordered" evidence="1">
    <location>
        <begin position="32"/>
        <end position="66"/>
    </location>
</feature>
<proteinExistence type="predicted"/>
<dbReference type="AlphaFoldDB" id="A0A0V0S864"/>
<organism evidence="2 3">
    <name type="scientific">Trichinella nelsoni</name>
    <dbReference type="NCBI Taxonomy" id="6336"/>
    <lineage>
        <taxon>Eukaryota</taxon>
        <taxon>Metazoa</taxon>
        <taxon>Ecdysozoa</taxon>
        <taxon>Nematoda</taxon>
        <taxon>Enoplea</taxon>
        <taxon>Dorylaimia</taxon>
        <taxon>Trichinellida</taxon>
        <taxon>Trichinellidae</taxon>
        <taxon>Trichinella</taxon>
    </lineage>
</organism>
<protein>
    <submittedName>
        <fullName evidence="2">Uncharacterized protein</fullName>
    </submittedName>
</protein>
<dbReference type="OrthoDB" id="5936854at2759"/>
<evidence type="ECO:0000313" key="3">
    <source>
        <dbReference type="Proteomes" id="UP000054630"/>
    </source>
</evidence>
<sequence length="116" mass="12729">MTRRVGPADLPPGPRPFVRRRCVLVLPRSLGLVTSSTSSEHASTRTTRPHVGQRSRSGEDPSCSSPLQYIEGFRRRRAPEVCRQKPPAVLAGGVFELGRMGGFIATALRLPRPDLQ</sequence>
<accession>A0A0V0S864</accession>